<gene>
    <name evidence="2" type="ORF">GCM10008905_08930</name>
</gene>
<evidence type="ECO:0000256" key="1">
    <source>
        <dbReference type="SAM" id="Phobius"/>
    </source>
</evidence>
<proteinExistence type="predicted"/>
<sequence length="121" mass="14092">MSFKDLLYKYKDGTASAEEIKIVEEELDKYESIEEYLSEKYNLDFEKDGLSENINDETPVIKRKVNKKLKKVILASVSIIFLILFATYYVVSPVVSSFYYNPSQKTVGRVGKYYDVMFLLI</sequence>
<dbReference type="EMBL" id="BAAACF010000001">
    <property type="protein sequence ID" value="GAA0720094.1"/>
    <property type="molecule type" value="Genomic_DNA"/>
</dbReference>
<evidence type="ECO:0000313" key="3">
    <source>
        <dbReference type="Proteomes" id="UP001500339"/>
    </source>
</evidence>
<accession>A0ABP3TZJ5</accession>
<name>A0ABP3TZJ5_9CLOT</name>
<keyword evidence="1" id="KW-1133">Transmembrane helix</keyword>
<reference evidence="3" key="1">
    <citation type="journal article" date="2019" name="Int. J. Syst. Evol. Microbiol.">
        <title>The Global Catalogue of Microorganisms (GCM) 10K type strain sequencing project: providing services to taxonomists for standard genome sequencing and annotation.</title>
        <authorList>
            <consortium name="The Broad Institute Genomics Platform"/>
            <consortium name="The Broad Institute Genome Sequencing Center for Infectious Disease"/>
            <person name="Wu L."/>
            <person name="Ma J."/>
        </authorList>
    </citation>
    <scope>NUCLEOTIDE SEQUENCE [LARGE SCALE GENOMIC DNA]</scope>
    <source>
        <strain evidence="3">JCM 1405</strain>
    </source>
</reference>
<evidence type="ECO:0008006" key="4">
    <source>
        <dbReference type="Google" id="ProtNLM"/>
    </source>
</evidence>
<protein>
    <recommendedName>
        <fullName evidence="4">Zinc-finger domain-containing protein</fullName>
    </recommendedName>
</protein>
<dbReference type="RefSeq" id="WP_343767107.1">
    <property type="nucleotide sequence ID" value="NZ_BAAACF010000001.1"/>
</dbReference>
<feature type="transmembrane region" description="Helical" evidence="1">
    <location>
        <begin position="72"/>
        <end position="91"/>
    </location>
</feature>
<dbReference type="Proteomes" id="UP001500339">
    <property type="component" value="Unassembled WGS sequence"/>
</dbReference>
<organism evidence="2 3">
    <name type="scientific">Clostridium malenominatum</name>
    <dbReference type="NCBI Taxonomy" id="1539"/>
    <lineage>
        <taxon>Bacteria</taxon>
        <taxon>Bacillati</taxon>
        <taxon>Bacillota</taxon>
        <taxon>Clostridia</taxon>
        <taxon>Eubacteriales</taxon>
        <taxon>Clostridiaceae</taxon>
        <taxon>Clostridium</taxon>
    </lineage>
</organism>
<keyword evidence="3" id="KW-1185">Reference proteome</keyword>
<keyword evidence="1" id="KW-0812">Transmembrane</keyword>
<evidence type="ECO:0000313" key="2">
    <source>
        <dbReference type="EMBL" id="GAA0720094.1"/>
    </source>
</evidence>
<comment type="caution">
    <text evidence="2">The sequence shown here is derived from an EMBL/GenBank/DDBJ whole genome shotgun (WGS) entry which is preliminary data.</text>
</comment>
<keyword evidence="1" id="KW-0472">Membrane</keyword>